<feature type="region of interest" description="Disordered" evidence="1">
    <location>
        <begin position="303"/>
        <end position="327"/>
    </location>
</feature>
<feature type="domain" description="DUF4340" evidence="2">
    <location>
        <begin position="105"/>
        <end position="237"/>
    </location>
</feature>
<gene>
    <name evidence="3" type="ORF">B9G79_13480</name>
</gene>
<organism evidence="3 4">
    <name type="scientific">Bdellovibrio bacteriovorus</name>
    <dbReference type="NCBI Taxonomy" id="959"/>
    <lineage>
        <taxon>Bacteria</taxon>
        <taxon>Pseudomonadati</taxon>
        <taxon>Bdellovibrionota</taxon>
        <taxon>Bdellovibrionia</taxon>
        <taxon>Bdellovibrionales</taxon>
        <taxon>Pseudobdellovibrionaceae</taxon>
        <taxon>Bdellovibrio</taxon>
    </lineage>
</organism>
<reference evidence="3 4" key="1">
    <citation type="submission" date="2017-04" db="EMBL/GenBank/DDBJ databases">
        <title>Whole genome sequence of Bdellovibrio bacteriovorus strain SSB218315.</title>
        <authorList>
            <person name="Oyedara O."/>
            <person name="Rodriguez-Perez M.A."/>
        </authorList>
    </citation>
    <scope>NUCLEOTIDE SEQUENCE [LARGE SCALE GENOMIC DNA]</scope>
    <source>
        <strain evidence="3 4">SSB218315</strain>
    </source>
</reference>
<dbReference type="RefSeq" id="WP_088565976.1">
    <property type="nucleotide sequence ID" value="NZ_CP020946.1"/>
</dbReference>
<dbReference type="OrthoDB" id="5289639at2"/>
<dbReference type="EMBL" id="CP020946">
    <property type="protein sequence ID" value="ASD64509.1"/>
    <property type="molecule type" value="Genomic_DNA"/>
</dbReference>
<dbReference type="Pfam" id="PF14238">
    <property type="entry name" value="DUF4340"/>
    <property type="match status" value="1"/>
</dbReference>
<sequence>MKLKGRSILVICLLVFGGYAVYDFFHEKKMEEKRSMDARLMTVNFEQVDWVQVEKGDQKITLKRTVDGWNMEEPLKDQADNTAVDDFVKGAFPERIIETAAEGDSINWSLYGLDKPAGKVTFKTTAGTQNVFEISEKRNFEDNVFARRDGENKVLVVNSVWQNRVNKGVMDFRERRFLRHKIASVDEVRLKNQVESLEIRRVEGQWVAPAQKDLKLDQNKVREFLTAISDAKASEIVEGKLPALKNLFVMDLTMADKKWKAEVGQAQDLGIFAKVSEPAQAMKMEAGALDRFIKVSLADLREVSEPKQPKKSEAEESQAMMAEQKEK</sequence>
<evidence type="ECO:0000313" key="4">
    <source>
        <dbReference type="Proteomes" id="UP000197003"/>
    </source>
</evidence>
<proteinExistence type="predicted"/>
<accession>A0A1Z3NAN2</accession>
<feature type="compositionally biased region" description="Basic and acidic residues" evidence="1">
    <location>
        <begin position="303"/>
        <end position="314"/>
    </location>
</feature>
<evidence type="ECO:0000259" key="2">
    <source>
        <dbReference type="Pfam" id="PF14238"/>
    </source>
</evidence>
<evidence type="ECO:0000313" key="3">
    <source>
        <dbReference type="EMBL" id="ASD64509.1"/>
    </source>
</evidence>
<evidence type="ECO:0000256" key="1">
    <source>
        <dbReference type="SAM" id="MobiDB-lite"/>
    </source>
</evidence>
<dbReference type="AlphaFoldDB" id="A0A1Z3NAN2"/>
<feature type="compositionally biased region" description="Low complexity" evidence="1">
    <location>
        <begin position="317"/>
        <end position="327"/>
    </location>
</feature>
<name>A0A1Z3NAN2_BDEBC</name>
<protein>
    <recommendedName>
        <fullName evidence="2">DUF4340 domain-containing protein</fullName>
    </recommendedName>
</protein>
<dbReference type="InterPro" id="IPR025641">
    <property type="entry name" value="DUF4340"/>
</dbReference>
<dbReference type="Proteomes" id="UP000197003">
    <property type="component" value="Chromosome"/>
</dbReference>